<dbReference type="EMBL" id="UYJE01000602">
    <property type="protein sequence ID" value="VDH94534.1"/>
    <property type="molecule type" value="Genomic_DNA"/>
</dbReference>
<dbReference type="SUPFAM" id="SSF103473">
    <property type="entry name" value="MFS general substrate transporter"/>
    <property type="match status" value="1"/>
</dbReference>
<dbReference type="Proteomes" id="UP000596742">
    <property type="component" value="Unassembled WGS sequence"/>
</dbReference>
<gene>
    <name evidence="7" type="ORF">MGAL_10B039048</name>
</gene>
<dbReference type="InterPro" id="IPR036259">
    <property type="entry name" value="MFS_trans_sf"/>
</dbReference>
<reference evidence="7" key="1">
    <citation type="submission" date="2018-11" db="EMBL/GenBank/DDBJ databases">
        <authorList>
            <person name="Alioto T."/>
            <person name="Alioto T."/>
        </authorList>
    </citation>
    <scope>NUCLEOTIDE SEQUENCE</scope>
</reference>
<dbReference type="PROSITE" id="PS50850">
    <property type="entry name" value="MFS"/>
    <property type="match status" value="1"/>
</dbReference>
<dbReference type="PANTHER" id="PTHR24064">
    <property type="entry name" value="SOLUTE CARRIER FAMILY 22 MEMBER"/>
    <property type="match status" value="1"/>
</dbReference>
<comment type="subcellular location">
    <subcellularLocation>
        <location evidence="1">Membrane</location>
        <topology evidence="1">Multi-pass membrane protein</topology>
    </subcellularLocation>
</comment>
<dbReference type="GO" id="GO:0016020">
    <property type="term" value="C:membrane"/>
    <property type="evidence" value="ECO:0007669"/>
    <property type="project" value="UniProtKB-SubCell"/>
</dbReference>
<dbReference type="Gene3D" id="1.20.1250.20">
    <property type="entry name" value="MFS general substrate transporter like domains"/>
    <property type="match status" value="1"/>
</dbReference>
<feature type="transmembrane region" description="Helical" evidence="5">
    <location>
        <begin position="442"/>
        <end position="463"/>
    </location>
</feature>
<evidence type="ECO:0000256" key="5">
    <source>
        <dbReference type="SAM" id="Phobius"/>
    </source>
</evidence>
<dbReference type="AlphaFoldDB" id="A0A8B6BSZ6"/>
<name>A0A8B6BSZ6_MYTGA</name>
<protein>
    <submittedName>
        <fullName evidence="7">MFS transporter, OCT family, solute carrier family 22 (Organic cation transporter), member 4/5</fullName>
    </submittedName>
</protein>
<evidence type="ECO:0000256" key="1">
    <source>
        <dbReference type="ARBA" id="ARBA00004141"/>
    </source>
</evidence>
<dbReference type="Pfam" id="PF00083">
    <property type="entry name" value="Sugar_tr"/>
    <property type="match status" value="1"/>
</dbReference>
<evidence type="ECO:0000256" key="4">
    <source>
        <dbReference type="ARBA" id="ARBA00023136"/>
    </source>
</evidence>
<keyword evidence="8" id="KW-1185">Reference proteome</keyword>
<feature type="transmembrane region" description="Helical" evidence="5">
    <location>
        <begin position="351"/>
        <end position="372"/>
    </location>
</feature>
<evidence type="ECO:0000256" key="2">
    <source>
        <dbReference type="ARBA" id="ARBA00022692"/>
    </source>
</evidence>
<feature type="transmembrane region" description="Helical" evidence="5">
    <location>
        <begin position="274"/>
        <end position="293"/>
    </location>
</feature>
<feature type="domain" description="Major facilitator superfamily (MFS) profile" evidence="6">
    <location>
        <begin position="111"/>
        <end position="534"/>
    </location>
</feature>
<organism evidence="7 8">
    <name type="scientific">Mytilus galloprovincialis</name>
    <name type="common">Mediterranean mussel</name>
    <dbReference type="NCBI Taxonomy" id="29158"/>
    <lineage>
        <taxon>Eukaryota</taxon>
        <taxon>Metazoa</taxon>
        <taxon>Spiralia</taxon>
        <taxon>Lophotrochozoa</taxon>
        <taxon>Mollusca</taxon>
        <taxon>Bivalvia</taxon>
        <taxon>Autobranchia</taxon>
        <taxon>Pteriomorphia</taxon>
        <taxon>Mytilida</taxon>
        <taxon>Mytiloidea</taxon>
        <taxon>Mytilidae</taxon>
        <taxon>Mytilinae</taxon>
        <taxon>Mytilus</taxon>
    </lineage>
</organism>
<feature type="transmembrane region" description="Helical" evidence="5">
    <location>
        <begin position="415"/>
        <end position="436"/>
    </location>
</feature>
<evidence type="ECO:0000313" key="7">
    <source>
        <dbReference type="EMBL" id="VDH94534.1"/>
    </source>
</evidence>
<accession>A0A8B6BSZ6</accession>
<keyword evidence="4 5" id="KW-0472">Membrane</keyword>
<evidence type="ECO:0000313" key="8">
    <source>
        <dbReference type="Proteomes" id="UP000596742"/>
    </source>
</evidence>
<dbReference type="InterPro" id="IPR020846">
    <property type="entry name" value="MFS_dom"/>
</dbReference>
<feature type="transmembrane region" description="Helical" evidence="5">
    <location>
        <begin position="165"/>
        <end position="183"/>
    </location>
</feature>
<sequence length="574" mass="64351">NVHKCIGSYQHQGPYQHQGHKFPPLERVLGGRESLKVAILQLFFIGPDLDVPVDTDVVRTNLAHGKCKLPGYANDTYAIQGDTHQRLIDEYIPLSSDSEQLYDQCHVYQIDQYNTVFDNHSHPVNSSILKCSEWVYSSELFDYTFVMKENLVCDNKYKISLSKTIFFGGVLVGSFMFGIISDTIGRRKTLLIATLFLFASGLTLAWSQSYTMFVILRFCTGFCNVGMFITIYVIAMEWVGPSKRMLVGLVIHLIGPTGELYMLAVAYFVRTWNWIIIAMVVPIGLFTVLWWFIPESPRWLCGKGKLKEAKNLLRCAAKVNKTTFSEKMVDNLPIEKKEAGKVWLLFTDRTLGCRTLVIFYNWMVASMVFYGLTLNTGMLYGDYYINYMLVVLVEYPGHILTLLMVDRYGRRKSHFIYMLVGGVSCLSTIFTVTFGGKDLQSLTTALAMLGKLFATAAFATIYIISAELFPTAIRNAGMGSSSLWARVGGMISPFIADTADLIGGTSGKAIPLVIFGAASLVAAGLTLTLPETLNRQLPETIEDGKNFTKKAYKEKEKVHELIIKEPQVSIITRL</sequence>
<keyword evidence="3 5" id="KW-1133">Transmembrane helix</keyword>
<evidence type="ECO:0000256" key="3">
    <source>
        <dbReference type="ARBA" id="ARBA00022989"/>
    </source>
</evidence>
<evidence type="ECO:0000259" key="6">
    <source>
        <dbReference type="PROSITE" id="PS50850"/>
    </source>
</evidence>
<feature type="non-terminal residue" evidence="7">
    <location>
        <position position="1"/>
    </location>
</feature>
<dbReference type="OrthoDB" id="10021984at2759"/>
<dbReference type="InterPro" id="IPR005828">
    <property type="entry name" value="MFS_sugar_transport-like"/>
</dbReference>
<feature type="transmembrane region" description="Helical" evidence="5">
    <location>
        <begin position="190"/>
        <end position="208"/>
    </location>
</feature>
<keyword evidence="2 5" id="KW-0812">Transmembrane</keyword>
<dbReference type="CDD" id="cd17317">
    <property type="entry name" value="MFS_SLC22"/>
    <property type="match status" value="1"/>
</dbReference>
<feature type="transmembrane region" description="Helical" evidence="5">
    <location>
        <begin position="214"/>
        <end position="234"/>
    </location>
</feature>
<comment type="caution">
    <text evidence="7">The sequence shown here is derived from an EMBL/GenBank/DDBJ whole genome shotgun (WGS) entry which is preliminary data.</text>
</comment>
<dbReference type="GO" id="GO:0022857">
    <property type="term" value="F:transmembrane transporter activity"/>
    <property type="evidence" value="ECO:0007669"/>
    <property type="project" value="InterPro"/>
</dbReference>
<proteinExistence type="predicted"/>
<feature type="transmembrane region" description="Helical" evidence="5">
    <location>
        <begin position="384"/>
        <end position="403"/>
    </location>
</feature>